<dbReference type="PANTHER" id="PTHR30146">
    <property type="entry name" value="LACI-RELATED TRANSCRIPTIONAL REPRESSOR"/>
    <property type="match status" value="1"/>
</dbReference>
<dbReference type="PROSITE" id="PS50932">
    <property type="entry name" value="HTH_LACI_2"/>
    <property type="match status" value="1"/>
</dbReference>
<dbReference type="SUPFAM" id="SSF53822">
    <property type="entry name" value="Periplasmic binding protein-like I"/>
    <property type="match status" value="1"/>
</dbReference>
<dbReference type="CDD" id="cd01392">
    <property type="entry name" value="HTH_LacI"/>
    <property type="match status" value="1"/>
</dbReference>
<keyword evidence="1" id="KW-0805">Transcription regulation</keyword>
<dbReference type="EMBL" id="CP040749">
    <property type="protein sequence ID" value="QCX38620.1"/>
    <property type="molecule type" value="Genomic_DNA"/>
</dbReference>
<dbReference type="OrthoDB" id="9768806at2"/>
<evidence type="ECO:0000256" key="1">
    <source>
        <dbReference type="ARBA" id="ARBA00023015"/>
    </source>
</evidence>
<dbReference type="CDD" id="cd06267">
    <property type="entry name" value="PBP1_LacI_sugar_binding-like"/>
    <property type="match status" value="1"/>
</dbReference>
<dbReference type="Pfam" id="PF00356">
    <property type="entry name" value="LacI"/>
    <property type="match status" value="1"/>
</dbReference>
<dbReference type="InterPro" id="IPR000843">
    <property type="entry name" value="HTH_LacI"/>
</dbReference>
<dbReference type="PANTHER" id="PTHR30146:SF109">
    <property type="entry name" value="HTH-TYPE TRANSCRIPTIONAL REGULATOR GALS"/>
    <property type="match status" value="1"/>
</dbReference>
<evidence type="ECO:0000256" key="3">
    <source>
        <dbReference type="ARBA" id="ARBA00023163"/>
    </source>
</evidence>
<dbReference type="RefSeq" id="WP_138949512.1">
    <property type="nucleotide sequence ID" value="NZ_CP040749.1"/>
</dbReference>
<feature type="domain" description="HTH lacI-type" evidence="4">
    <location>
        <begin position="7"/>
        <end position="61"/>
    </location>
</feature>
<dbReference type="SMART" id="SM00354">
    <property type="entry name" value="HTH_LACI"/>
    <property type="match status" value="1"/>
</dbReference>
<evidence type="ECO:0000259" key="4">
    <source>
        <dbReference type="PROSITE" id="PS50932"/>
    </source>
</evidence>
<dbReference type="GO" id="GO:0003700">
    <property type="term" value="F:DNA-binding transcription factor activity"/>
    <property type="evidence" value="ECO:0007669"/>
    <property type="project" value="TreeGrafter"/>
</dbReference>
<dbReference type="KEGG" id="fbe:FF125_09320"/>
<dbReference type="InterPro" id="IPR028082">
    <property type="entry name" value="Peripla_BP_I"/>
</dbReference>
<dbReference type="InterPro" id="IPR010982">
    <property type="entry name" value="Lambda_DNA-bd_dom_sf"/>
</dbReference>
<evidence type="ECO:0000313" key="6">
    <source>
        <dbReference type="Proteomes" id="UP000306229"/>
    </source>
</evidence>
<organism evidence="5 6">
    <name type="scientific">Aureibaculum algae</name>
    <dbReference type="NCBI Taxonomy" id="2584122"/>
    <lineage>
        <taxon>Bacteria</taxon>
        <taxon>Pseudomonadati</taxon>
        <taxon>Bacteroidota</taxon>
        <taxon>Flavobacteriia</taxon>
        <taxon>Flavobacteriales</taxon>
        <taxon>Flavobacteriaceae</taxon>
        <taxon>Aureibaculum</taxon>
    </lineage>
</organism>
<dbReference type="InterPro" id="IPR001761">
    <property type="entry name" value="Peripla_BP/Lac1_sug-bd_dom"/>
</dbReference>
<dbReference type="Proteomes" id="UP000306229">
    <property type="component" value="Chromosome"/>
</dbReference>
<dbReference type="Gene3D" id="1.10.260.40">
    <property type="entry name" value="lambda repressor-like DNA-binding domains"/>
    <property type="match status" value="1"/>
</dbReference>
<dbReference type="AlphaFoldDB" id="A0A5B7TQQ9"/>
<proteinExistence type="predicted"/>
<accession>A0A5B7TQQ9</accession>
<name>A0A5B7TQQ9_9FLAO</name>
<keyword evidence="6" id="KW-1185">Reference proteome</keyword>
<keyword evidence="3" id="KW-0804">Transcription</keyword>
<sequence>MKKKSNVTLKEIAKILGYSISTVSRALRDHVDISAETKAIVEQKAKELNYMPNMFAQGFRSSRMHIIGVVVPKLSHYFTSTMIEGILDYAETKGYRVIVSESKNSVEKQNQMLNTMLQFNVDGILLSMTRKTANVQDILNILDRKPLVLFDKVMSKIPCTQIIIDGKQAAYNAIEHLINIGKRRIAIFKETENSFNSEQRFEGYLKALKDYNIPIDEKLIFSTEDISLEKGEQLAQIAITLKERPDAIFAITDSCAIGAIKILNKNKIKIPEEIAVVGFSNSAHSTIIEPNLSTINQPGHLIGKTALKYLIEEIETDNNNDFQSSKTVEIKSSLIVRDSSFIV</sequence>
<reference evidence="5 6" key="1">
    <citation type="submission" date="2019-05" db="EMBL/GenBank/DDBJ databases">
        <title>Algicella ahnfeltiae gen. nov., sp. nov., a novel marine bacterium of the family Flavobacteriaceae isolated from a red alga.</title>
        <authorList>
            <person name="Nedashkovskaya O.I."/>
            <person name="Kukhlevskiy A.D."/>
            <person name="Kim S.-G."/>
            <person name="Zhukova N.V."/>
            <person name="Mikhailov V.V."/>
        </authorList>
    </citation>
    <scope>NUCLEOTIDE SEQUENCE [LARGE SCALE GENOMIC DNA]</scope>
    <source>
        <strain evidence="5 6">10Alg115</strain>
    </source>
</reference>
<dbReference type="SUPFAM" id="SSF47413">
    <property type="entry name" value="lambda repressor-like DNA-binding domains"/>
    <property type="match status" value="1"/>
</dbReference>
<evidence type="ECO:0000313" key="5">
    <source>
        <dbReference type="EMBL" id="QCX38620.1"/>
    </source>
</evidence>
<gene>
    <name evidence="5" type="ORF">FF125_09320</name>
</gene>
<dbReference type="GO" id="GO:0000976">
    <property type="term" value="F:transcription cis-regulatory region binding"/>
    <property type="evidence" value="ECO:0007669"/>
    <property type="project" value="TreeGrafter"/>
</dbReference>
<protein>
    <submittedName>
        <fullName evidence="5">LacI family transcriptional regulator</fullName>
    </submittedName>
</protein>
<dbReference type="Gene3D" id="3.40.50.2300">
    <property type="match status" value="2"/>
</dbReference>
<dbReference type="Pfam" id="PF00532">
    <property type="entry name" value="Peripla_BP_1"/>
    <property type="match status" value="1"/>
</dbReference>
<evidence type="ECO:0000256" key="2">
    <source>
        <dbReference type="ARBA" id="ARBA00023125"/>
    </source>
</evidence>
<keyword evidence="2" id="KW-0238">DNA-binding</keyword>